<dbReference type="InterPro" id="IPR036318">
    <property type="entry name" value="FAD-bd_PCMH-like_sf"/>
</dbReference>
<dbReference type="SMART" id="SM01092">
    <property type="entry name" value="CO_deh_flav_C"/>
    <property type="match status" value="1"/>
</dbReference>
<evidence type="ECO:0000313" key="6">
    <source>
        <dbReference type="EMBL" id="OHV32923.1"/>
    </source>
</evidence>
<dbReference type="InterPro" id="IPR016167">
    <property type="entry name" value="FAD-bd_PCMH_sub1"/>
</dbReference>
<evidence type="ECO:0000256" key="2">
    <source>
        <dbReference type="ARBA" id="ARBA00022827"/>
    </source>
</evidence>
<dbReference type="EMBL" id="MBLM01000136">
    <property type="protein sequence ID" value="OHV32923.1"/>
    <property type="molecule type" value="Genomic_DNA"/>
</dbReference>
<sequence length="309" mass="32539">MKPAPFDYLSPRSLDEVVRALAEHPGARVLAGGQSLLPAMARRALRPSLLVDLRAVPDLDRIERTAHATLLVGARVTQRQVERDQVVGQECPLLTEAVRRVGHPQTRTRGTVVGGVVHADPAGELPAVLVALDGVVHARGPHGTRRIDAAGFYLGAGHTALHPDEVAVAVELPLSPRFPGRAPDTGEGAVAVGAACVEVAPRANAALCGVLAQVGVRDDGTITAARIALFGVADRPVRARRAERAVLRGGSPSCGGHPDEEHPNAGYPGEVVGELVSRALRQAVRRAHRQPSRQTPPPAGREAPREPHE</sequence>
<dbReference type="RefSeq" id="WP_071087611.1">
    <property type="nucleotide sequence ID" value="NZ_MBLM01000136.1"/>
</dbReference>
<evidence type="ECO:0000256" key="4">
    <source>
        <dbReference type="SAM" id="MobiDB-lite"/>
    </source>
</evidence>
<dbReference type="InterPro" id="IPR036683">
    <property type="entry name" value="CO_DH_flav_C_dom_sf"/>
</dbReference>
<dbReference type="Proteomes" id="UP000179627">
    <property type="component" value="Unassembled WGS sequence"/>
</dbReference>
<keyword evidence="2" id="KW-0274">FAD</keyword>
<dbReference type="InterPro" id="IPR002346">
    <property type="entry name" value="Mopterin_DH_FAD-bd"/>
</dbReference>
<dbReference type="Gene3D" id="3.30.43.10">
    <property type="entry name" value="Uridine Diphospho-n-acetylenolpyruvylglucosamine Reductase, domain 2"/>
    <property type="match status" value="1"/>
</dbReference>
<dbReference type="SUPFAM" id="SSF56176">
    <property type="entry name" value="FAD-binding/transporter-associated domain-like"/>
    <property type="match status" value="1"/>
</dbReference>
<keyword evidence="3" id="KW-0560">Oxidoreductase</keyword>
<evidence type="ECO:0000256" key="1">
    <source>
        <dbReference type="ARBA" id="ARBA00022630"/>
    </source>
</evidence>
<dbReference type="GO" id="GO:0016491">
    <property type="term" value="F:oxidoreductase activity"/>
    <property type="evidence" value="ECO:0007669"/>
    <property type="project" value="UniProtKB-KW"/>
</dbReference>
<feature type="domain" description="FAD-binding PCMH-type" evidence="5">
    <location>
        <begin position="1"/>
        <end position="177"/>
    </location>
</feature>
<dbReference type="GO" id="GO:0071949">
    <property type="term" value="F:FAD binding"/>
    <property type="evidence" value="ECO:0007669"/>
    <property type="project" value="InterPro"/>
</dbReference>
<comment type="caution">
    <text evidence="6">The sequence shown here is derived from an EMBL/GenBank/DDBJ whole genome shotgun (WGS) entry which is preliminary data.</text>
</comment>
<dbReference type="Gene3D" id="3.30.465.10">
    <property type="match status" value="1"/>
</dbReference>
<organism evidence="6 7">
    <name type="scientific">Parafrankia colletiae</name>
    <dbReference type="NCBI Taxonomy" id="573497"/>
    <lineage>
        <taxon>Bacteria</taxon>
        <taxon>Bacillati</taxon>
        <taxon>Actinomycetota</taxon>
        <taxon>Actinomycetes</taxon>
        <taxon>Frankiales</taxon>
        <taxon>Frankiaceae</taxon>
        <taxon>Parafrankia</taxon>
    </lineage>
</organism>
<dbReference type="Gene3D" id="3.30.390.50">
    <property type="entry name" value="CO dehydrogenase flavoprotein, C-terminal domain"/>
    <property type="match status" value="1"/>
</dbReference>
<dbReference type="PROSITE" id="PS51387">
    <property type="entry name" value="FAD_PCMH"/>
    <property type="match status" value="1"/>
</dbReference>
<dbReference type="Pfam" id="PF00941">
    <property type="entry name" value="FAD_binding_5"/>
    <property type="match status" value="1"/>
</dbReference>
<dbReference type="InterPro" id="IPR016169">
    <property type="entry name" value="FAD-bd_PCMH_sub2"/>
</dbReference>
<accession>A0A1S1QDN4</accession>
<keyword evidence="7" id="KW-1185">Reference proteome</keyword>
<dbReference type="InterPro" id="IPR005107">
    <property type="entry name" value="CO_DH_flav_C"/>
</dbReference>
<dbReference type="InterPro" id="IPR051312">
    <property type="entry name" value="Diverse_Substr_Oxidored"/>
</dbReference>
<evidence type="ECO:0000256" key="3">
    <source>
        <dbReference type="ARBA" id="ARBA00023002"/>
    </source>
</evidence>
<gene>
    <name evidence="6" type="ORF">CC117_24190</name>
</gene>
<keyword evidence="1" id="KW-0285">Flavoprotein</keyword>
<dbReference type="Pfam" id="PF03450">
    <property type="entry name" value="CO_deh_flav_C"/>
    <property type="match status" value="1"/>
</dbReference>
<evidence type="ECO:0000313" key="7">
    <source>
        <dbReference type="Proteomes" id="UP000179627"/>
    </source>
</evidence>
<dbReference type="AlphaFoldDB" id="A0A1S1QDN4"/>
<evidence type="ECO:0000259" key="5">
    <source>
        <dbReference type="PROSITE" id="PS51387"/>
    </source>
</evidence>
<dbReference type="InterPro" id="IPR016166">
    <property type="entry name" value="FAD-bd_PCMH"/>
</dbReference>
<name>A0A1S1QDN4_9ACTN</name>
<reference evidence="7" key="1">
    <citation type="submission" date="2016-07" db="EMBL/GenBank/DDBJ databases">
        <title>Sequence Frankia sp. strain CcI1.17.</title>
        <authorList>
            <person name="Ghodhbane-Gtari F."/>
            <person name="Swanson E."/>
            <person name="Gueddou A."/>
            <person name="Morris K."/>
            <person name="Hezbri K."/>
            <person name="Ktari A."/>
            <person name="Nouioui I."/>
            <person name="Abebe-Akele F."/>
            <person name="Simpson S."/>
            <person name="Thomas K."/>
            <person name="Gtari M."/>
            <person name="Tisa L.S."/>
            <person name="Hurst S."/>
        </authorList>
    </citation>
    <scope>NUCLEOTIDE SEQUENCE [LARGE SCALE GENOMIC DNA]</scope>
    <source>
        <strain evidence="7">Cc1.17</strain>
    </source>
</reference>
<proteinExistence type="predicted"/>
<protein>
    <recommendedName>
        <fullName evidence="5">FAD-binding PCMH-type domain-containing protein</fullName>
    </recommendedName>
</protein>
<dbReference type="SUPFAM" id="SSF55447">
    <property type="entry name" value="CO dehydrogenase flavoprotein C-terminal domain-like"/>
    <property type="match status" value="1"/>
</dbReference>
<feature type="region of interest" description="Disordered" evidence="4">
    <location>
        <begin position="246"/>
        <end position="309"/>
    </location>
</feature>
<dbReference type="OrthoDB" id="9793944at2"/>
<dbReference type="PANTHER" id="PTHR42659:SF2">
    <property type="entry name" value="XANTHINE DEHYDROGENASE SUBUNIT C-RELATED"/>
    <property type="match status" value="1"/>
</dbReference>
<dbReference type="PANTHER" id="PTHR42659">
    <property type="entry name" value="XANTHINE DEHYDROGENASE SUBUNIT C-RELATED"/>
    <property type="match status" value="1"/>
</dbReference>